<accession>A0A0G4LG69</accession>
<name>A0A0G4LG69_VERLO</name>
<proteinExistence type="predicted"/>
<dbReference type="AlphaFoldDB" id="A0A0G4LG69"/>
<dbReference type="Proteomes" id="UP000045706">
    <property type="component" value="Unassembled WGS sequence"/>
</dbReference>
<reference evidence="2" key="1">
    <citation type="submission" date="2015-05" db="EMBL/GenBank/DDBJ databases">
        <authorList>
            <person name="Fogelqvist Johan"/>
        </authorList>
    </citation>
    <scope>NUCLEOTIDE SEQUENCE [LARGE SCALE GENOMIC DNA]</scope>
</reference>
<dbReference type="EMBL" id="CVQI01011113">
    <property type="protein sequence ID" value="CRK20690.1"/>
    <property type="molecule type" value="Genomic_DNA"/>
</dbReference>
<organism evidence="1 2">
    <name type="scientific">Verticillium longisporum</name>
    <name type="common">Verticillium dahliae var. longisporum</name>
    <dbReference type="NCBI Taxonomy" id="100787"/>
    <lineage>
        <taxon>Eukaryota</taxon>
        <taxon>Fungi</taxon>
        <taxon>Dikarya</taxon>
        <taxon>Ascomycota</taxon>
        <taxon>Pezizomycotina</taxon>
        <taxon>Sordariomycetes</taxon>
        <taxon>Hypocreomycetidae</taxon>
        <taxon>Glomerellales</taxon>
        <taxon>Plectosphaerellaceae</taxon>
        <taxon>Verticillium</taxon>
    </lineage>
</organism>
<gene>
    <name evidence="1" type="ORF">BN1723_002657</name>
</gene>
<evidence type="ECO:0000313" key="1">
    <source>
        <dbReference type="EMBL" id="CRK20690.1"/>
    </source>
</evidence>
<protein>
    <submittedName>
        <fullName evidence="1">Uncharacterized protein</fullName>
    </submittedName>
</protein>
<sequence length="36" mass="3930">MLIKESYVDVATSADGKDGSMRIYVFHPSIPGYPNA</sequence>
<evidence type="ECO:0000313" key="2">
    <source>
        <dbReference type="Proteomes" id="UP000045706"/>
    </source>
</evidence>